<keyword evidence="1" id="KW-1133">Transmembrane helix</keyword>
<dbReference type="EMBL" id="JBHPBY010000596">
    <property type="protein sequence ID" value="MFC1853765.1"/>
    <property type="molecule type" value="Genomic_DNA"/>
</dbReference>
<evidence type="ECO:0000313" key="4">
    <source>
        <dbReference type="Proteomes" id="UP001594351"/>
    </source>
</evidence>
<keyword evidence="3" id="KW-0808">Transferase</keyword>
<keyword evidence="1" id="KW-0812">Transmembrane</keyword>
<dbReference type="SMART" id="SM00563">
    <property type="entry name" value="PlsC"/>
    <property type="match status" value="1"/>
</dbReference>
<keyword evidence="1" id="KW-0472">Membrane</keyword>
<evidence type="ECO:0000313" key="3">
    <source>
        <dbReference type="EMBL" id="MFC1853765.1"/>
    </source>
</evidence>
<dbReference type="Proteomes" id="UP001594351">
    <property type="component" value="Unassembled WGS sequence"/>
</dbReference>
<reference evidence="3 4" key="1">
    <citation type="submission" date="2024-09" db="EMBL/GenBank/DDBJ databases">
        <title>Laminarin stimulates single cell rates of sulfate reduction while oxygen inhibits transcriptomic activity in coastal marine sediment.</title>
        <authorList>
            <person name="Lindsay M."/>
            <person name="Orcutt B."/>
            <person name="Emerson D."/>
            <person name="Stepanauskas R."/>
            <person name="D'Angelo T."/>
        </authorList>
    </citation>
    <scope>NUCLEOTIDE SEQUENCE [LARGE SCALE GENOMIC DNA]</scope>
    <source>
        <strain evidence="3">SAG AM-311-K15</strain>
    </source>
</reference>
<dbReference type="PANTHER" id="PTHR22753:SF14">
    <property type="entry name" value="MONOACYLGLYCEROL_DIACYLGLYCEROL O-ACYLTRANSFERASE"/>
    <property type="match status" value="1"/>
</dbReference>
<organism evidence="3 4">
    <name type="scientific">candidate division CSSED10-310 bacterium</name>
    <dbReference type="NCBI Taxonomy" id="2855610"/>
    <lineage>
        <taxon>Bacteria</taxon>
        <taxon>Bacteria division CSSED10-310</taxon>
    </lineage>
</organism>
<dbReference type="SUPFAM" id="SSF69593">
    <property type="entry name" value="Glycerol-3-phosphate (1)-acyltransferase"/>
    <property type="match status" value="1"/>
</dbReference>
<comment type="caution">
    <text evidence="3">The sequence shown here is derived from an EMBL/GenBank/DDBJ whole genome shotgun (WGS) entry which is preliminary data.</text>
</comment>
<keyword evidence="3" id="KW-0012">Acyltransferase</keyword>
<evidence type="ECO:0000259" key="2">
    <source>
        <dbReference type="SMART" id="SM00563"/>
    </source>
</evidence>
<proteinExistence type="predicted"/>
<keyword evidence="4" id="KW-1185">Reference proteome</keyword>
<dbReference type="Pfam" id="PF01553">
    <property type="entry name" value="Acyltransferase"/>
    <property type="match status" value="1"/>
</dbReference>
<feature type="domain" description="Phospholipid/glycerol acyltransferase" evidence="2">
    <location>
        <begin position="65"/>
        <end position="192"/>
    </location>
</feature>
<feature type="transmembrane region" description="Helical" evidence="1">
    <location>
        <begin position="216"/>
        <end position="237"/>
    </location>
</feature>
<evidence type="ECO:0000256" key="1">
    <source>
        <dbReference type="SAM" id="Phobius"/>
    </source>
</evidence>
<dbReference type="PANTHER" id="PTHR22753">
    <property type="entry name" value="TRANSMEMBRANE PROTEIN 68"/>
    <property type="match status" value="1"/>
</dbReference>
<dbReference type="InterPro" id="IPR002123">
    <property type="entry name" value="Plipid/glycerol_acylTrfase"/>
</dbReference>
<dbReference type="GO" id="GO:0016746">
    <property type="term" value="F:acyltransferase activity"/>
    <property type="evidence" value="ECO:0007669"/>
    <property type="project" value="UniProtKB-KW"/>
</dbReference>
<sequence>MKHLSEKELLIQIEKNKKIYTQYYDRDYSINLVKNVIEFIDDYYFKSKFIGFDPLPQRNNPDRPLIYACNHSGMAFPWDAIIFAARLFKKADFDLRKAVRPITASELSRTALMQPFIIDKFWKRLGCIDATYLNFETMMQYQGSNLLMYPEGVTGIGKGFDKRYQLQRFATSFVRMSLKYKTDIIPVATVNGEYINPYCFISPQVNKFVNLLGIPFMPLGLATIGLPFFPWMFYYAWPANLIYVKGTRIKPYEMTTKSVDKISRAELIELTNLIRDQMQEGLDEAVHTYGATPYSLTQLTLRAVLNAKKLPFFTPFGWPLVFTEFERQWRIRKTDEVKLDWSIFSTLKVLLNNPGTIKYYTPLLGWLPMIYRGIRPVRT</sequence>
<protein>
    <submittedName>
        <fullName evidence="3">1-acyl-sn-glycerol-3-phosphate acyltransferase</fullName>
    </submittedName>
</protein>
<gene>
    <name evidence="3" type="ORF">ACFL27_26575</name>
</gene>
<accession>A0ABV6Z5N8</accession>
<name>A0ABV6Z5N8_UNCC1</name>